<dbReference type="InterPro" id="IPR001650">
    <property type="entry name" value="Helicase_C-like"/>
</dbReference>
<protein>
    <submittedName>
        <fullName evidence="5">DEAD/DEAH box helicase</fullName>
    </submittedName>
</protein>
<dbReference type="PROSITE" id="PS51192">
    <property type="entry name" value="HELICASE_ATP_BIND_1"/>
    <property type="match status" value="1"/>
</dbReference>
<evidence type="ECO:0000313" key="5">
    <source>
        <dbReference type="EMBL" id="PTL59775.1"/>
    </source>
</evidence>
<dbReference type="InterPro" id="IPR055227">
    <property type="entry name" value="HRQ1_WHD"/>
</dbReference>
<dbReference type="PANTHER" id="PTHR47957:SF3">
    <property type="entry name" value="ATP-DEPENDENT HELICASE HRQ1"/>
    <property type="match status" value="1"/>
</dbReference>
<dbReference type="GO" id="GO:0003676">
    <property type="term" value="F:nucleic acid binding"/>
    <property type="evidence" value="ECO:0007669"/>
    <property type="project" value="InterPro"/>
</dbReference>
<feature type="domain" description="Helicase C-terminal" evidence="4">
    <location>
        <begin position="283"/>
        <end position="436"/>
    </location>
</feature>
<keyword evidence="2" id="KW-0067">ATP-binding</keyword>
<feature type="domain" description="Helicase ATP-binding" evidence="3">
    <location>
        <begin position="71"/>
        <end position="249"/>
    </location>
</feature>
<accession>A0A2T4UKN8</accession>
<dbReference type="GO" id="GO:0005524">
    <property type="term" value="F:ATP binding"/>
    <property type="evidence" value="ECO:0007669"/>
    <property type="project" value="UniProtKB-KW"/>
</dbReference>
<dbReference type="PROSITE" id="PS51194">
    <property type="entry name" value="HELICASE_CTER"/>
    <property type="match status" value="1"/>
</dbReference>
<dbReference type="InterPro" id="IPR014001">
    <property type="entry name" value="Helicase_ATP-bd"/>
</dbReference>
<dbReference type="GO" id="GO:0043138">
    <property type="term" value="F:3'-5' DNA helicase activity"/>
    <property type="evidence" value="ECO:0007669"/>
    <property type="project" value="TreeGrafter"/>
</dbReference>
<dbReference type="Pfam" id="PF00270">
    <property type="entry name" value="DEAD"/>
    <property type="match status" value="1"/>
</dbReference>
<dbReference type="CDD" id="cd17923">
    <property type="entry name" value="DEXHc_Hrq1-like"/>
    <property type="match status" value="1"/>
</dbReference>
<keyword evidence="5" id="KW-0378">Hydrolase</keyword>
<proteinExistence type="predicted"/>
<organism evidence="5 6">
    <name type="scientific">Paraconexibacter algicola</name>
    <dbReference type="NCBI Taxonomy" id="2133960"/>
    <lineage>
        <taxon>Bacteria</taxon>
        <taxon>Bacillati</taxon>
        <taxon>Actinomycetota</taxon>
        <taxon>Thermoleophilia</taxon>
        <taxon>Solirubrobacterales</taxon>
        <taxon>Paraconexibacteraceae</taxon>
        <taxon>Paraconexibacter</taxon>
    </lineage>
</organism>
<evidence type="ECO:0000256" key="2">
    <source>
        <dbReference type="ARBA" id="ARBA00022840"/>
    </source>
</evidence>
<dbReference type="Gene3D" id="3.40.50.300">
    <property type="entry name" value="P-loop containing nucleotide triphosphate hydrolases"/>
    <property type="match status" value="2"/>
</dbReference>
<dbReference type="GO" id="GO:0036297">
    <property type="term" value="P:interstrand cross-link repair"/>
    <property type="evidence" value="ECO:0007669"/>
    <property type="project" value="TreeGrafter"/>
</dbReference>
<gene>
    <name evidence="5" type="ORF">C7Y72_08975</name>
</gene>
<dbReference type="Pfam" id="PF00271">
    <property type="entry name" value="Helicase_C"/>
    <property type="match status" value="1"/>
</dbReference>
<dbReference type="AlphaFoldDB" id="A0A2T4UKN8"/>
<dbReference type="Proteomes" id="UP000240739">
    <property type="component" value="Unassembled WGS sequence"/>
</dbReference>
<keyword evidence="6" id="KW-1185">Reference proteome</keyword>
<dbReference type="CDD" id="cd18797">
    <property type="entry name" value="SF2_C_Hrq"/>
    <property type="match status" value="1"/>
</dbReference>
<evidence type="ECO:0000259" key="4">
    <source>
        <dbReference type="PROSITE" id="PS51194"/>
    </source>
</evidence>
<name>A0A2T4UKN8_9ACTN</name>
<dbReference type="SMART" id="SM00487">
    <property type="entry name" value="DEXDc"/>
    <property type="match status" value="1"/>
</dbReference>
<dbReference type="SUPFAM" id="SSF52540">
    <property type="entry name" value="P-loop containing nucleoside triphosphate hydrolases"/>
    <property type="match status" value="1"/>
</dbReference>
<dbReference type="OrthoDB" id="143059at2"/>
<dbReference type="Pfam" id="PF09369">
    <property type="entry name" value="MZB"/>
    <property type="match status" value="1"/>
</dbReference>
<dbReference type="Pfam" id="PF22982">
    <property type="entry name" value="WHD_HRQ1"/>
    <property type="match status" value="1"/>
</dbReference>
<evidence type="ECO:0000313" key="6">
    <source>
        <dbReference type="Proteomes" id="UP000240739"/>
    </source>
</evidence>
<dbReference type="SMART" id="SM00490">
    <property type="entry name" value="HELICc"/>
    <property type="match status" value="1"/>
</dbReference>
<dbReference type="GO" id="GO:0006289">
    <property type="term" value="P:nucleotide-excision repair"/>
    <property type="evidence" value="ECO:0007669"/>
    <property type="project" value="TreeGrafter"/>
</dbReference>
<sequence length="787" mass="85771">MTPPSRSPAPPADPWAELLRTGGEDGRLVREAYEGARAPVLEPVPDDLHPALLAGLARAGIDELYRHQAHALQAAADGPFVVTTGTASGKSLCFNLPTLDVLCSDAKARAFYLYPTKALAQDQARALHALRLTKQLRPAIYDGDTRVEDRREIRRRANLVLTNPDMLHMGILPHHRLWADAFANLAVVVIDEAHVYRGVFGSHVANVLRRLRRIARAYGTEPRFLLASATIANPVELAQRLTGLPEIEHVDEDGSPGAARRIAMWNPPVTDEALQTRRSARGEAADVVVSLVQGGARVICFVKSRGGVELVAKMVKDKLDPDLADKVIPYRAGYTPQQRRELEGRLMRGETQAVITTNALELGIDIGELDAAVCVEFPGTVASLRQMWGRAGRRGRGLAVYVAGEDSLDQFFCRHPDEFLDRPVEAAILDHTSEEIHHAHLVCAAHEGPLDPRTDVEVLGPDLVAHCEQLVAQGTLVQRRGQYVLRAPEDFPAGRVSLRSSSTDQFAVVDVRSGEMLGTVEGGRAYKTLHDGSIYLHQARSYEVRELDLRARHALVEPFHGDWYTQAKQETMTHIEKLLDRRDVLGVTLSFGIVSVTDQVLAYQRKKLQSHEVIDLHTLDLPPTTFTTQALWYELGPEVLGVGPGQLTTSPEALPLDLLLGSLHAAEHAQIAVLPLLAMCDRWDIGGLSTNAHPQTGGPTIFIYDGHPGGIGITRQGFARFEQLTRDAQRLIGECPCEHGCPSCVQSPKCGNLNDHLHKAGALHLLRAMLAQGAPAAAQPGGGPASS</sequence>
<dbReference type="InterPro" id="IPR027417">
    <property type="entry name" value="P-loop_NTPase"/>
</dbReference>
<dbReference type="InterPro" id="IPR011545">
    <property type="entry name" value="DEAD/DEAH_box_helicase_dom"/>
</dbReference>
<dbReference type="RefSeq" id="WP_107568419.1">
    <property type="nucleotide sequence ID" value="NZ_PYYB01000001.1"/>
</dbReference>
<evidence type="ECO:0000256" key="1">
    <source>
        <dbReference type="ARBA" id="ARBA00022741"/>
    </source>
</evidence>
<reference evidence="5 6" key="1">
    <citation type="submission" date="2018-03" db="EMBL/GenBank/DDBJ databases">
        <title>Aquarubrobacter algicola gen. nov., sp. nov., a novel actinobacterium isolated from shallow eutrophic lake during the end of cyanobacterial harmful algal blooms.</title>
        <authorList>
            <person name="Chun S.J."/>
        </authorList>
    </citation>
    <scope>NUCLEOTIDE SEQUENCE [LARGE SCALE GENOMIC DNA]</scope>
    <source>
        <strain evidence="5 6">Seoho-28</strain>
    </source>
</reference>
<keyword evidence="5" id="KW-0347">Helicase</keyword>
<dbReference type="PANTHER" id="PTHR47957">
    <property type="entry name" value="ATP-DEPENDENT HELICASE HRQ1"/>
    <property type="match status" value="1"/>
</dbReference>
<dbReference type="InterPro" id="IPR018973">
    <property type="entry name" value="MZB"/>
</dbReference>
<keyword evidence="1" id="KW-0547">Nucleotide-binding</keyword>
<evidence type="ECO:0000259" key="3">
    <source>
        <dbReference type="PROSITE" id="PS51192"/>
    </source>
</evidence>
<comment type="caution">
    <text evidence="5">The sequence shown here is derived from an EMBL/GenBank/DDBJ whole genome shotgun (WGS) entry which is preliminary data.</text>
</comment>
<dbReference type="EMBL" id="PYYB01000001">
    <property type="protein sequence ID" value="PTL59775.1"/>
    <property type="molecule type" value="Genomic_DNA"/>
</dbReference>